<gene>
    <name evidence="6" type="primary">vapC</name>
    <name evidence="8" type="ORF">KV112_08880</name>
</gene>
<comment type="similarity">
    <text evidence="6">Belongs to the PINc/VapC protein family.</text>
</comment>
<evidence type="ECO:0000256" key="3">
    <source>
        <dbReference type="ARBA" id="ARBA00022723"/>
    </source>
</evidence>
<evidence type="ECO:0000256" key="4">
    <source>
        <dbReference type="ARBA" id="ARBA00022801"/>
    </source>
</evidence>
<organism evidence="8 9">
    <name type="scientific">[Mycobacterium] zoologicum</name>
    <dbReference type="NCBI Taxonomy" id="2872311"/>
    <lineage>
        <taxon>Bacteria</taxon>
        <taxon>Bacillati</taxon>
        <taxon>Actinomycetota</taxon>
        <taxon>Actinomycetes</taxon>
        <taxon>Mycobacteriales</taxon>
        <taxon>Mycobacteriaceae</taxon>
        <taxon>Mycolicibacter</taxon>
    </lineage>
</organism>
<dbReference type="SUPFAM" id="SSF88723">
    <property type="entry name" value="PIN domain-like"/>
    <property type="match status" value="1"/>
</dbReference>
<dbReference type="Proteomes" id="UP001299046">
    <property type="component" value="Unassembled WGS sequence"/>
</dbReference>
<dbReference type="InterPro" id="IPR002716">
    <property type="entry name" value="PIN_dom"/>
</dbReference>
<dbReference type="HAMAP" id="MF_00265">
    <property type="entry name" value="VapC_Nob1"/>
    <property type="match status" value="1"/>
</dbReference>
<name>A0ABU5YIH6_9MYCO</name>
<dbReference type="Pfam" id="PF01850">
    <property type="entry name" value="PIN"/>
    <property type="match status" value="1"/>
</dbReference>
<dbReference type="EMBL" id="JAYJJT010000008">
    <property type="protein sequence ID" value="MEB3049847.1"/>
    <property type="molecule type" value="Genomic_DNA"/>
</dbReference>
<dbReference type="CDD" id="cd09854">
    <property type="entry name" value="PIN_VapC-like"/>
    <property type="match status" value="1"/>
</dbReference>
<evidence type="ECO:0000256" key="2">
    <source>
        <dbReference type="ARBA" id="ARBA00022722"/>
    </source>
</evidence>
<comment type="cofactor">
    <cofactor evidence="6">
        <name>Mg(2+)</name>
        <dbReference type="ChEBI" id="CHEBI:18420"/>
    </cofactor>
</comment>
<keyword evidence="6" id="KW-0800">Toxin</keyword>
<keyword evidence="3 6" id="KW-0479">Metal-binding</keyword>
<keyword evidence="1 6" id="KW-1277">Toxin-antitoxin system</keyword>
<comment type="function">
    <text evidence="6">Toxic component of a toxin-antitoxin (TA) system. An RNase.</text>
</comment>
<reference evidence="8 9" key="1">
    <citation type="submission" date="2023-12" db="EMBL/GenBank/DDBJ databases">
        <title>Description of new species of Mycobacterium terrae complex isolated from sewage at the Sao Paulo Zoological Park Foundation in Brazil.</title>
        <authorList>
            <person name="Romagnoli C.L."/>
            <person name="Conceicao E.C."/>
            <person name="Machado E."/>
            <person name="Barreto L.B.P.F."/>
            <person name="Sharma A."/>
            <person name="Silva N.M."/>
            <person name="Marques L.E."/>
            <person name="Juliana M.A."/>
            <person name="Lourenco M.C.S."/>
            <person name="Digiampietri L.A."/>
            <person name="Suffys P.N."/>
            <person name="Viana-Niero C."/>
        </authorList>
    </citation>
    <scope>NUCLEOTIDE SEQUENCE [LARGE SCALE GENOMIC DNA]</scope>
    <source>
        <strain evidence="8 9">MYC123</strain>
    </source>
</reference>
<dbReference type="Gene3D" id="3.40.50.1010">
    <property type="entry name" value="5'-nuclease"/>
    <property type="match status" value="1"/>
</dbReference>
<feature type="binding site" evidence="6">
    <location>
        <position position="98"/>
    </location>
    <ligand>
        <name>Mg(2+)</name>
        <dbReference type="ChEBI" id="CHEBI:18420"/>
    </ligand>
</feature>
<comment type="caution">
    <text evidence="8">The sequence shown here is derived from an EMBL/GenBank/DDBJ whole genome shotgun (WGS) entry which is preliminary data.</text>
</comment>
<evidence type="ECO:0000259" key="7">
    <source>
        <dbReference type="Pfam" id="PF01850"/>
    </source>
</evidence>
<keyword evidence="4 6" id="KW-0378">Hydrolase</keyword>
<feature type="binding site" evidence="6">
    <location>
        <position position="6"/>
    </location>
    <ligand>
        <name>Mg(2+)</name>
        <dbReference type="ChEBI" id="CHEBI:18420"/>
    </ligand>
</feature>
<dbReference type="PANTHER" id="PTHR38826">
    <property type="entry name" value="RIBONUCLEASE VAPC13"/>
    <property type="match status" value="1"/>
</dbReference>
<evidence type="ECO:0000256" key="5">
    <source>
        <dbReference type="ARBA" id="ARBA00022842"/>
    </source>
</evidence>
<dbReference type="InterPro" id="IPR022907">
    <property type="entry name" value="VapC_family"/>
</dbReference>
<keyword evidence="5 6" id="KW-0460">Magnesium</keyword>
<evidence type="ECO:0000313" key="9">
    <source>
        <dbReference type="Proteomes" id="UP001299046"/>
    </source>
</evidence>
<evidence type="ECO:0000313" key="8">
    <source>
        <dbReference type="EMBL" id="MEB3049847.1"/>
    </source>
</evidence>
<feature type="domain" description="PIN" evidence="7">
    <location>
        <begin position="3"/>
        <end position="125"/>
    </location>
</feature>
<dbReference type="RefSeq" id="WP_224863821.1">
    <property type="nucleotide sequence ID" value="NZ_JAYJJT010000008.1"/>
</dbReference>
<dbReference type="InterPro" id="IPR029060">
    <property type="entry name" value="PIN-like_dom_sf"/>
</dbReference>
<dbReference type="PANTHER" id="PTHR38826:SF5">
    <property type="entry name" value="RIBONUCLEASE VAPC13"/>
    <property type="match status" value="1"/>
</dbReference>
<dbReference type="InterPro" id="IPR052106">
    <property type="entry name" value="PINc/VapC_TA"/>
</dbReference>
<sequence length="130" mass="14644">MTIFIDAIVPMYLLGAEHPNKSRVRVLLDELTIADERFVTNTGVYQEVLHRYTRLARPDLVDAGFTLLDELADELCAVDRSVLDRARQLVREGAGARDAVHAATMQANGIDRILTFDRGFDRLPGLQRIH</sequence>
<keyword evidence="9" id="KW-1185">Reference proteome</keyword>
<dbReference type="EC" id="3.1.-.-" evidence="6"/>
<accession>A0ABU5YIH6</accession>
<evidence type="ECO:0000256" key="1">
    <source>
        <dbReference type="ARBA" id="ARBA00022649"/>
    </source>
</evidence>
<protein>
    <recommendedName>
        <fullName evidence="6">Ribonuclease VapC</fullName>
        <shortName evidence="6">RNase VapC</shortName>
        <ecNumber evidence="6">3.1.-.-</ecNumber>
    </recommendedName>
    <alternativeName>
        <fullName evidence="6">Toxin VapC</fullName>
    </alternativeName>
</protein>
<proteinExistence type="inferred from homology"/>
<evidence type="ECO:0000256" key="6">
    <source>
        <dbReference type="HAMAP-Rule" id="MF_00265"/>
    </source>
</evidence>
<keyword evidence="2 6" id="KW-0540">Nuclease</keyword>